<feature type="binding site" evidence="9">
    <location>
        <position position="451"/>
    </location>
    <ligand>
        <name>Ca(2+)</name>
        <dbReference type="ChEBI" id="CHEBI:29108"/>
    </ligand>
</feature>
<evidence type="ECO:0000256" key="1">
    <source>
        <dbReference type="ARBA" id="ARBA00005968"/>
    </source>
</evidence>
<feature type="active site" evidence="8">
    <location>
        <position position="357"/>
    </location>
</feature>
<dbReference type="InterPro" id="IPR008958">
    <property type="entry name" value="Transglutaminase_C"/>
</dbReference>
<evidence type="ECO:0000259" key="10">
    <source>
        <dbReference type="SMART" id="SM00460"/>
    </source>
</evidence>
<evidence type="ECO:0000256" key="3">
    <source>
        <dbReference type="ARBA" id="ARBA00022723"/>
    </source>
</evidence>
<evidence type="ECO:0000313" key="11">
    <source>
        <dbReference type="EMBL" id="KAJ1123908.1"/>
    </source>
</evidence>
<evidence type="ECO:0000256" key="7">
    <source>
        <dbReference type="ARBA" id="ARBA00051843"/>
    </source>
</evidence>
<dbReference type="InterPro" id="IPR013783">
    <property type="entry name" value="Ig-like_fold"/>
</dbReference>
<feature type="domain" description="Transglutaminase-like" evidence="10">
    <location>
        <begin position="269"/>
        <end position="360"/>
    </location>
</feature>
<keyword evidence="12" id="KW-1185">Reference proteome</keyword>
<dbReference type="InterPro" id="IPR036238">
    <property type="entry name" value="Transglutaminase_C_sf"/>
</dbReference>
<sequence>MGYNGGLRLTMINLHAQANRKSHHTDKYISQELILRRGQPFRVSLGFNRALQRERIAFTVETGPQPKESTNTKAVFPLLRCVRPNSWGAVRSSSTGSLKFLEIAISSPNNAIIGRYSLSIHVSGSNISSHKLGNLVFIFNPWASGDSVFLGNHEEREEYVLNDGGIIYSGNATNFSGFRWDYGQFEEHILKICLALLDHNLNYKQNSIKDYSHRNDPVYVGRVCTAMVNSIDDKGVLEGRWREPYTDGVRPTTWSGSAAILRKWDNDRFQPVKYGQCWVFGGVLCTVLRCLGIPTRTITNFESAHDTNVNLMIDEYYDATGKRQASTDSVWNFHVWNEGWFTRPDLGSAYDGWQVLDATPQERSEGKYQCGPASVKAIKEGDIDLGYDTPFLFAEVNADHCTWLTFKDGTKRVLKNNSSSIGKYISTKAVGSTSRMDVTNNYKYPEGSAKEREVFKKAVRKLFKIGVFDESLSSEEWLSDELIDEFSDDTDDQETEEQFSGEFQLSEHPQVGQDINVSIAIKNPTSENKTVHVKITAYAITYTRAPEATIMKHSAILQLSPHEEKQIPLKISYSQYENALTEDNMIKVSAVCEDEQGKKLLVEKDVVLTSPPISITVPEKVVIKQAFKVEVIFQNPLSEVLKNCLLLLEGSGLLKEQLMIKVDDLKPQETMKIPAEITPFTKGSRQLLVTLVCNRFSKVKGCQSIDVAQNP</sequence>
<dbReference type="InterPro" id="IPR001102">
    <property type="entry name" value="Transglutaminase_N"/>
</dbReference>
<keyword evidence="4 9" id="KW-0106">Calcium</keyword>
<reference evidence="11" key="1">
    <citation type="journal article" date="2022" name="bioRxiv">
        <title>Sequencing and chromosome-scale assembly of the giantPleurodeles waltlgenome.</title>
        <authorList>
            <person name="Brown T."/>
            <person name="Elewa A."/>
            <person name="Iarovenko S."/>
            <person name="Subramanian E."/>
            <person name="Araus A.J."/>
            <person name="Petzold A."/>
            <person name="Susuki M."/>
            <person name="Suzuki K.-i.T."/>
            <person name="Hayashi T."/>
            <person name="Toyoda A."/>
            <person name="Oliveira C."/>
            <person name="Osipova E."/>
            <person name="Leigh N.D."/>
            <person name="Simon A."/>
            <person name="Yun M.H."/>
        </authorList>
    </citation>
    <scope>NUCLEOTIDE SEQUENCE</scope>
    <source>
        <strain evidence="11">20211129_DDA</strain>
        <tissue evidence="11">Liver</tissue>
    </source>
</reference>
<dbReference type="SUPFAM" id="SSF54001">
    <property type="entry name" value="Cysteine proteinases"/>
    <property type="match status" value="1"/>
</dbReference>
<dbReference type="FunFam" id="2.60.40.10:FF:000278">
    <property type="entry name" value="Protein-glutamine gamma-glutamyltransferase 2"/>
    <property type="match status" value="1"/>
</dbReference>
<dbReference type="Gene3D" id="3.90.260.10">
    <property type="entry name" value="Transglutaminase-like"/>
    <property type="match status" value="1"/>
</dbReference>
<evidence type="ECO:0000256" key="4">
    <source>
        <dbReference type="ARBA" id="ARBA00022837"/>
    </source>
</evidence>
<comment type="cofactor">
    <cofactor evidence="9">
        <name>Ca(2+)</name>
        <dbReference type="ChEBI" id="CHEBI:29108"/>
    </cofactor>
    <text evidence="9">Binds 1 Ca(2+) ion per subunit.</text>
</comment>
<feature type="active site" evidence="8">
    <location>
        <position position="277"/>
    </location>
</feature>
<dbReference type="Proteomes" id="UP001066276">
    <property type="component" value="Chromosome 7"/>
</dbReference>
<dbReference type="FunFam" id="3.90.260.10:FF:000001">
    <property type="entry name" value="Protein-glutamine gamma-glutamyltransferase 2"/>
    <property type="match status" value="1"/>
</dbReference>
<dbReference type="Gene3D" id="2.60.40.10">
    <property type="entry name" value="Immunoglobulins"/>
    <property type="match status" value="3"/>
</dbReference>
<comment type="similarity">
    <text evidence="1">Belongs to the transglutaminase superfamily. Transglutaminase family.</text>
</comment>
<dbReference type="SMART" id="SM00460">
    <property type="entry name" value="TGc"/>
    <property type="match status" value="1"/>
</dbReference>
<dbReference type="InterPro" id="IPR014756">
    <property type="entry name" value="Ig_E-set"/>
</dbReference>
<feature type="binding site" evidence="9">
    <location>
        <position position="397"/>
    </location>
    <ligand>
        <name>Ca(2+)</name>
        <dbReference type="ChEBI" id="CHEBI:29108"/>
    </ligand>
</feature>
<evidence type="ECO:0000256" key="5">
    <source>
        <dbReference type="ARBA" id="ARBA00023315"/>
    </source>
</evidence>
<dbReference type="InterPro" id="IPR023608">
    <property type="entry name" value="Transglutaminase_animal"/>
</dbReference>
<protein>
    <recommendedName>
        <fullName evidence="6">protein-glutamine gamma-glutamyltransferase</fullName>
        <ecNumber evidence="6">2.3.2.13</ecNumber>
    </recommendedName>
</protein>
<dbReference type="PANTHER" id="PTHR11590:SF36">
    <property type="entry name" value="PROTEIN-GLUTAMINE GAMMA-GLUTAMYLTRANSFERASE E"/>
    <property type="match status" value="1"/>
</dbReference>
<dbReference type="GO" id="GO:0003810">
    <property type="term" value="F:protein-glutamine gamma-glutamyltransferase activity"/>
    <property type="evidence" value="ECO:0007669"/>
    <property type="project" value="UniProtKB-EC"/>
</dbReference>
<dbReference type="InterPro" id="IPR002931">
    <property type="entry name" value="Transglutaminase-like"/>
</dbReference>
<comment type="catalytic activity">
    <reaction evidence="7">
        <text>L-glutaminyl-[protein] + L-lysyl-[protein] = [protein]-L-lysyl-N(6)-5-L-glutamyl-[protein] + NH4(+)</text>
        <dbReference type="Rhea" id="RHEA:54816"/>
        <dbReference type="Rhea" id="RHEA-COMP:9752"/>
        <dbReference type="Rhea" id="RHEA-COMP:10207"/>
        <dbReference type="Rhea" id="RHEA-COMP:14005"/>
        <dbReference type="ChEBI" id="CHEBI:28938"/>
        <dbReference type="ChEBI" id="CHEBI:29969"/>
        <dbReference type="ChEBI" id="CHEBI:30011"/>
        <dbReference type="ChEBI" id="CHEBI:138370"/>
        <dbReference type="EC" id="2.3.2.13"/>
    </reaction>
</comment>
<dbReference type="AlphaFoldDB" id="A0AAV7P6H4"/>
<evidence type="ECO:0000256" key="8">
    <source>
        <dbReference type="PIRSR" id="PIRSR000459-1"/>
    </source>
</evidence>
<proteinExistence type="inferred from homology"/>
<keyword evidence="2" id="KW-0808">Transferase</keyword>
<dbReference type="PANTHER" id="PTHR11590">
    <property type="entry name" value="PROTEIN-GLUTAMINE GAMMA-GLUTAMYLTRANSFERASE"/>
    <property type="match status" value="1"/>
</dbReference>
<dbReference type="InterPro" id="IPR038765">
    <property type="entry name" value="Papain-like_cys_pep_sf"/>
</dbReference>
<evidence type="ECO:0000256" key="9">
    <source>
        <dbReference type="PIRSR" id="PIRSR000459-2"/>
    </source>
</evidence>
<dbReference type="Pfam" id="PF01841">
    <property type="entry name" value="Transglut_core"/>
    <property type="match status" value="1"/>
</dbReference>
<dbReference type="PIRSF" id="PIRSF000459">
    <property type="entry name" value="TGM_EBP42"/>
    <property type="match status" value="1"/>
</dbReference>
<evidence type="ECO:0000256" key="6">
    <source>
        <dbReference type="ARBA" id="ARBA00024222"/>
    </source>
</evidence>
<evidence type="ECO:0000256" key="2">
    <source>
        <dbReference type="ARBA" id="ARBA00022679"/>
    </source>
</evidence>
<dbReference type="InterPro" id="IPR050779">
    <property type="entry name" value="Transglutaminase"/>
</dbReference>
<dbReference type="EMBL" id="JANPWB010000011">
    <property type="protein sequence ID" value="KAJ1123908.1"/>
    <property type="molecule type" value="Genomic_DNA"/>
</dbReference>
<comment type="caution">
    <text evidence="11">The sequence shown here is derived from an EMBL/GenBank/DDBJ whole genome shotgun (WGS) entry which is preliminary data.</text>
</comment>
<dbReference type="Pfam" id="PF00927">
    <property type="entry name" value="Transglut_C"/>
    <property type="match status" value="2"/>
</dbReference>
<dbReference type="GO" id="GO:0046872">
    <property type="term" value="F:metal ion binding"/>
    <property type="evidence" value="ECO:0007669"/>
    <property type="project" value="UniProtKB-KW"/>
</dbReference>
<dbReference type="FunFam" id="2.60.40.10:FF:000090">
    <property type="entry name" value="Protein-glutamine gamma-glutamyltransferase 2"/>
    <property type="match status" value="1"/>
</dbReference>
<dbReference type="SUPFAM" id="SSF81296">
    <property type="entry name" value="E set domains"/>
    <property type="match status" value="1"/>
</dbReference>
<feature type="binding site" evidence="9">
    <location>
        <position position="399"/>
    </location>
    <ligand>
        <name>Ca(2+)</name>
        <dbReference type="ChEBI" id="CHEBI:29108"/>
    </ligand>
</feature>
<keyword evidence="5" id="KW-0012">Acyltransferase</keyword>
<feature type="active site" evidence="8">
    <location>
        <position position="334"/>
    </location>
</feature>
<dbReference type="Pfam" id="PF00868">
    <property type="entry name" value="Transglut_N"/>
    <property type="match status" value="1"/>
</dbReference>
<evidence type="ECO:0000313" key="12">
    <source>
        <dbReference type="Proteomes" id="UP001066276"/>
    </source>
</evidence>
<dbReference type="FunFam" id="2.60.40.10:FF:000171">
    <property type="entry name" value="protein-glutamine gamma-glutamyltransferase 6"/>
    <property type="match status" value="1"/>
</dbReference>
<gene>
    <name evidence="11" type="ORF">NDU88_002375</name>
</gene>
<organism evidence="11 12">
    <name type="scientific">Pleurodeles waltl</name>
    <name type="common">Iberian ribbed newt</name>
    <dbReference type="NCBI Taxonomy" id="8319"/>
    <lineage>
        <taxon>Eukaryota</taxon>
        <taxon>Metazoa</taxon>
        <taxon>Chordata</taxon>
        <taxon>Craniata</taxon>
        <taxon>Vertebrata</taxon>
        <taxon>Euteleostomi</taxon>
        <taxon>Amphibia</taxon>
        <taxon>Batrachia</taxon>
        <taxon>Caudata</taxon>
        <taxon>Salamandroidea</taxon>
        <taxon>Salamandridae</taxon>
        <taxon>Pleurodelinae</taxon>
        <taxon>Pleurodeles</taxon>
    </lineage>
</organism>
<dbReference type="InterPro" id="IPR036985">
    <property type="entry name" value="Transglutaminase-like_sf"/>
</dbReference>
<dbReference type="SUPFAM" id="SSF49309">
    <property type="entry name" value="Transglutaminase, two C-terminal domains"/>
    <property type="match status" value="2"/>
</dbReference>
<name>A0AAV7P6H4_PLEWA</name>
<dbReference type="EC" id="2.3.2.13" evidence="6"/>
<keyword evidence="3 9" id="KW-0479">Metal-binding</keyword>
<feature type="binding site" evidence="9">
    <location>
        <position position="446"/>
    </location>
    <ligand>
        <name>Ca(2+)</name>
        <dbReference type="ChEBI" id="CHEBI:29108"/>
    </ligand>
</feature>
<accession>A0AAV7P6H4</accession>